<name>A0ABN9SN67_9DINO</name>
<keyword evidence="2" id="KW-1185">Reference proteome</keyword>
<accession>A0ABN9SN67</accession>
<sequence>VIMLRMRALNVMYPSEPTKVHVVALLAFATGDASGPASIDPMATLRDVTTSVRYWRGVTPPRALPFIVTWGQNPNDLRIAHPQLFEAAYGEKHPVASKVDS</sequence>
<comment type="caution">
    <text evidence="1">The sequence shown here is derived from an EMBL/GenBank/DDBJ whole genome shotgun (WGS) entry which is preliminary data.</text>
</comment>
<organism evidence="1 2">
    <name type="scientific">Prorocentrum cordatum</name>
    <dbReference type="NCBI Taxonomy" id="2364126"/>
    <lineage>
        <taxon>Eukaryota</taxon>
        <taxon>Sar</taxon>
        <taxon>Alveolata</taxon>
        <taxon>Dinophyceae</taxon>
        <taxon>Prorocentrales</taxon>
        <taxon>Prorocentraceae</taxon>
        <taxon>Prorocentrum</taxon>
    </lineage>
</organism>
<feature type="non-terminal residue" evidence="1">
    <location>
        <position position="101"/>
    </location>
</feature>
<reference evidence="1" key="1">
    <citation type="submission" date="2023-10" db="EMBL/GenBank/DDBJ databases">
        <authorList>
            <person name="Chen Y."/>
            <person name="Shah S."/>
            <person name="Dougan E. K."/>
            <person name="Thang M."/>
            <person name="Chan C."/>
        </authorList>
    </citation>
    <scope>NUCLEOTIDE SEQUENCE [LARGE SCALE GENOMIC DNA]</scope>
</reference>
<feature type="non-terminal residue" evidence="1">
    <location>
        <position position="1"/>
    </location>
</feature>
<evidence type="ECO:0000313" key="2">
    <source>
        <dbReference type="Proteomes" id="UP001189429"/>
    </source>
</evidence>
<dbReference type="Proteomes" id="UP001189429">
    <property type="component" value="Unassembled WGS sequence"/>
</dbReference>
<gene>
    <name evidence="1" type="ORF">PCOR1329_LOCUS31017</name>
</gene>
<evidence type="ECO:0000313" key="1">
    <source>
        <dbReference type="EMBL" id="CAK0833274.1"/>
    </source>
</evidence>
<protein>
    <submittedName>
        <fullName evidence="1">Uncharacterized protein</fullName>
    </submittedName>
</protein>
<proteinExistence type="predicted"/>
<dbReference type="EMBL" id="CAUYUJ010012102">
    <property type="protein sequence ID" value="CAK0833274.1"/>
    <property type="molecule type" value="Genomic_DNA"/>
</dbReference>